<evidence type="ECO:0000256" key="8">
    <source>
        <dbReference type="ARBA" id="ARBA00023274"/>
    </source>
</evidence>
<comment type="subcellular location">
    <subcellularLocation>
        <location evidence="1">Nucleus</location>
    </subcellularLocation>
</comment>
<feature type="domain" description="RRM" evidence="13">
    <location>
        <begin position="4"/>
        <end position="77"/>
    </location>
</feature>
<accession>A0A084QNK8</accession>
<dbReference type="InterPro" id="IPR035979">
    <property type="entry name" value="RBD_domain_sf"/>
</dbReference>
<feature type="compositionally biased region" description="Basic and acidic residues" evidence="12">
    <location>
        <begin position="82"/>
        <end position="123"/>
    </location>
</feature>
<evidence type="ECO:0000256" key="11">
    <source>
        <dbReference type="SAM" id="Coils"/>
    </source>
</evidence>
<dbReference type="InterPro" id="IPR034482">
    <property type="entry name" value="Mrd1_RRM3"/>
</dbReference>
<protein>
    <recommendedName>
        <fullName evidence="3">Multiple RNA-binding domain-containing protein 1</fullName>
    </recommendedName>
</protein>
<dbReference type="GO" id="GO:0030686">
    <property type="term" value="C:90S preribosome"/>
    <property type="evidence" value="ECO:0007669"/>
    <property type="project" value="EnsemblFungi"/>
</dbReference>
<keyword evidence="8" id="KW-0687">Ribonucleoprotein</keyword>
<dbReference type="GO" id="GO:0000447">
    <property type="term" value="P:endonucleolytic cleavage in ITS1 to separate SSU-rRNA from 5.8S rRNA and LSU-rRNA from tricistronic rRNA transcript (SSU-rRNA, 5.8S rRNA, LSU-rRNA)"/>
    <property type="evidence" value="ECO:0007669"/>
    <property type="project" value="EnsemblFungi"/>
</dbReference>
<keyword evidence="5" id="KW-0677">Repeat</keyword>
<dbReference type="FunFam" id="3.30.70.330:FF:000459">
    <property type="entry name" value="Multiple RNA-binding domain-containing protein 1"/>
    <property type="match status" value="1"/>
</dbReference>
<dbReference type="EMBL" id="KL660595">
    <property type="protein sequence ID" value="KFA65543.1"/>
    <property type="molecule type" value="Genomic_DNA"/>
</dbReference>
<evidence type="ECO:0000259" key="13">
    <source>
        <dbReference type="PROSITE" id="PS50102"/>
    </source>
</evidence>
<proteinExistence type="inferred from homology"/>
<sequence length="836" mass="91749">MATTRVFVKGLPPSISEAEFRKHFSAKGREVTDVKLIPQRRIGYVGYKTADDASKAVKYFNRSYIRMSKISVESARPISDSVTKRQDTKESSATHEPPAHPSKEDAPSKKRKRKDVDPSDPKLLEYLNVMKPGGSGLIETEINANTGADFAENAAALVPEGESDDEYEKIPARKEKQPRLEPPLKEQEPVPTQAEPAKAHVSAEDSPEVTSANEGLSKEGMAQAATDDDWLRSRTNRLLDLVDAGDLPAPATANTERVSPSKHQESSSEPLQTATEVADVAADEVGDEAETTAPEGDGSPEDVIRRTARLFIRNLPYTSTEDDLRGELEKFGPVEEVHLPIGSSGSSKGFALVLFADPSSAVKAFQSMDGATFQGRLLHIIPGNAKKDVGLDEFAISKLPLKRQNMIRKKAEAASNTFNWNSLYMNQDAVNASVATRLGVSKSELLDPTSADAAVKQAIAETTVIQETKSYFAANGVDLEAFKGNKRGDTAILVKNFPYGTTLEELRKLFEDSGPVLRVLMPPSGTIAIVQFSQPNHAKTAFGKLAYRRIKDSVLFLEKAPKDIFKSEPSSSQTDRFADRPAGQQKLNVNDLLSRGDQAEDEQVETTSLFVRNLNFATTTSRLAEAFGALDGFVSARVKTKMDPKRPGQTLSMGFGFVEFRTKEQAQAGLKVMDGYVLDEHTLAVKASHRGYDAAEERRREDKAKKAAGQRTKIVIKNLPFQATKKDVRALFGTYGQLRSVRVPKKADYTTRGFAFADFVTPREAENALNALRDTHLLGRKLVLDFAEAEAVDAEEEIEKMQRKVGRQVNKVALQQLTGGGRKRVNIGNNEEEFEG</sequence>
<dbReference type="SMART" id="SM00360">
    <property type="entry name" value="RRM"/>
    <property type="match status" value="5"/>
</dbReference>
<dbReference type="STRING" id="1283841.A0A084QNK8"/>
<dbReference type="SUPFAM" id="SSF54928">
    <property type="entry name" value="RNA-binding domain, RBD"/>
    <property type="match status" value="3"/>
</dbReference>
<feature type="coiled-coil region" evidence="11">
    <location>
        <begin position="784"/>
        <end position="811"/>
    </location>
</feature>
<keyword evidence="4" id="KW-0698">rRNA processing</keyword>
<dbReference type="CDD" id="cd12568">
    <property type="entry name" value="RRM3_MRD1"/>
    <property type="match status" value="1"/>
</dbReference>
<comment type="function">
    <text evidence="9">Involved in pre-rRNA processing.</text>
</comment>
<feature type="domain" description="RRM" evidence="13">
    <location>
        <begin position="490"/>
        <end position="562"/>
    </location>
</feature>
<feature type="domain" description="RRM" evidence="13">
    <location>
        <begin position="607"/>
        <end position="690"/>
    </location>
</feature>
<keyword evidence="15" id="KW-1185">Reference proteome</keyword>
<keyword evidence="6 10" id="KW-0694">RNA-binding</keyword>
<evidence type="ECO:0000256" key="10">
    <source>
        <dbReference type="PROSITE-ProRule" id="PRU00176"/>
    </source>
</evidence>
<organism evidence="14 15">
    <name type="scientific">Stachybotrys chlorohalonatus (strain IBT 40285)</name>
    <dbReference type="NCBI Taxonomy" id="1283841"/>
    <lineage>
        <taxon>Eukaryota</taxon>
        <taxon>Fungi</taxon>
        <taxon>Dikarya</taxon>
        <taxon>Ascomycota</taxon>
        <taxon>Pezizomycotina</taxon>
        <taxon>Sordariomycetes</taxon>
        <taxon>Hypocreomycetidae</taxon>
        <taxon>Hypocreales</taxon>
        <taxon>Stachybotryaceae</taxon>
        <taxon>Stachybotrys</taxon>
    </lineage>
</organism>
<evidence type="ECO:0000256" key="7">
    <source>
        <dbReference type="ARBA" id="ARBA00023242"/>
    </source>
</evidence>
<comment type="similarity">
    <text evidence="2">Belongs to the RRM MRD1 family.</text>
</comment>
<feature type="region of interest" description="Disordered" evidence="12">
    <location>
        <begin position="158"/>
        <end position="228"/>
    </location>
</feature>
<evidence type="ECO:0000313" key="14">
    <source>
        <dbReference type="EMBL" id="KFA65543.1"/>
    </source>
</evidence>
<dbReference type="GO" id="GO:0000480">
    <property type="term" value="P:endonucleolytic cleavage in 5'-ETS of tricistronic rRNA transcript (SSU-rRNA, 5.8S rRNA, LSU-rRNA)"/>
    <property type="evidence" value="ECO:0007669"/>
    <property type="project" value="EnsemblFungi"/>
</dbReference>
<reference evidence="14 15" key="1">
    <citation type="journal article" date="2014" name="BMC Genomics">
        <title>Comparative genome sequencing reveals chemotype-specific gene clusters in the toxigenic black mold Stachybotrys.</title>
        <authorList>
            <person name="Semeiks J."/>
            <person name="Borek D."/>
            <person name="Otwinowski Z."/>
            <person name="Grishin N.V."/>
        </authorList>
    </citation>
    <scope>NUCLEOTIDE SEQUENCE [LARGE SCALE GENOMIC DNA]</scope>
    <source>
        <strain evidence="14 15">IBT 40285</strain>
    </source>
</reference>
<dbReference type="InterPro" id="IPR000504">
    <property type="entry name" value="RRM_dom"/>
</dbReference>
<dbReference type="FunFam" id="3.30.70.330:FF:000247">
    <property type="entry name" value="Multiple RNA-binding domain-containing protein 1"/>
    <property type="match status" value="1"/>
</dbReference>
<evidence type="ECO:0000256" key="1">
    <source>
        <dbReference type="ARBA" id="ARBA00004123"/>
    </source>
</evidence>
<evidence type="ECO:0000313" key="15">
    <source>
        <dbReference type="Proteomes" id="UP000028524"/>
    </source>
</evidence>
<dbReference type="GO" id="GO:0034462">
    <property type="term" value="P:small-subunit processome assembly"/>
    <property type="evidence" value="ECO:0007669"/>
    <property type="project" value="EnsemblFungi"/>
</dbReference>
<dbReference type="InterPro" id="IPR012677">
    <property type="entry name" value="Nucleotide-bd_a/b_plait_sf"/>
</dbReference>
<dbReference type="PANTHER" id="PTHR48039">
    <property type="entry name" value="RNA-BINDING MOTIF PROTEIN 14B"/>
    <property type="match status" value="1"/>
</dbReference>
<dbReference type="HOGENOM" id="CLU_008479_0_0_1"/>
<feature type="domain" description="RRM" evidence="13">
    <location>
        <begin position="308"/>
        <end position="385"/>
    </location>
</feature>
<feature type="region of interest" description="Disordered" evidence="12">
    <location>
        <begin position="75"/>
        <end position="123"/>
    </location>
</feature>
<keyword evidence="7" id="KW-0539">Nucleus</keyword>
<dbReference type="PANTHER" id="PTHR48039:SF5">
    <property type="entry name" value="RNA-BINDING PROTEIN 28"/>
    <property type="match status" value="1"/>
</dbReference>
<gene>
    <name evidence="14" type="ORF">S40285_03240</name>
</gene>
<dbReference type="GO" id="GO:0003729">
    <property type="term" value="F:mRNA binding"/>
    <property type="evidence" value="ECO:0007669"/>
    <property type="project" value="TreeGrafter"/>
</dbReference>
<dbReference type="GO" id="GO:0000472">
    <property type="term" value="P:endonucleolytic cleavage to generate mature 5'-end of SSU-rRNA from (SSU-rRNA, 5.8S rRNA, LSU-rRNA)"/>
    <property type="evidence" value="ECO:0007669"/>
    <property type="project" value="EnsemblFungi"/>
</dbReference>
<feature type="compositionally biased region" description="Basic and acidic residues" evidence="12">
    <location>
        <begin position="168"/>
        <end position="188"/>
    </location>
</feature>
<dbReference type="PROSITE" id="PS50102">
    <property type="entry name" value="RRM"/>
    <property type="match status" value="5"/>
</dbReference>
<feature type="domain" description="RRM" evidence="13">
    <location>
        <begin position="712"/>
        <end position="789"/>
    </location>
</feature>
<dbReference type="Proteomes" id="UP000028524">
    <property type="component" value="Unassembled WGS sequence"/>
</dbReference>
<evidence type="ECO:0000256" key="2">
    <source>
        <dbReference type="ARBA" id="ARBA00008033"/>
    </source>
</evidence>
<dbReference type="GO" id="GO:0032040">
    <property type="term" value="C:small-subunit processome"/>
    <property type="evidence" value="ECO:0007669"/>
    <property type="project" value="EnsemblFungi"/>
</dbReference>
<dbReference type="AlphaFoldDB" id="A0A084QNK8"/>
<evidence type="ECO:0000256" key="5">
    <source>
        <dbReference type="ARBA" id="ARBA00022737"/>
    </source>
</evidence>
<evidence type="ECO:0000256" key="3">
    <source>
        <dbReference type="ARBA" id="ARBA00013428"/>
    </source>
</evidence>
<dbReference type="InterPro" id="IPR051945">
    <property type="entry name" value="RRM_MRD1_RNA_proc_ribogen"/>
</dbReference>
<evidence type="ECO:0000256" key="9">
    <source>
        <dbReference type="ARBA" id="ARBA00057379"/>
    </source>
</evidence>
<evidence type="ECO:0000256" key="12">
    <source>
        <dbReference type="SAM" id="MobiDB-lite"/>
    </source>
</evidence>
<dbReference type="OrthoDB" id="439639at2759"/>
<evidence type="ECO:0000256" key="4">
    <source>
        <dbReference type="ARBA" id="ARBA00022552"/>
    </source>
</evidence>
<dbReference type="InParanoid" id="A0A084QNK8"/>
<feature type="region of interest" description="Disordered" evidence="12">
    <location>
        <begin position="245"/>
        <end position="274"/>
    </location>
</feature>
<dbReference type="Gene3D" id="3.30.70.330">
    <property type="match status" value="5"/>
</dbReference>
<dbReference type="FunFam" id="3.30.70.330:FF:000452">
    <property type="entry name" value="Multiple RNA-binding domain-containing protein 1"/>
    <property type="match status" value="1"/>
</dbReference>
<dbReference type="FunCoup" id="A0A084QNK8">
    <property type="interactions" value="1095"/>
</dbReference>
<evidence type="ECO:0000256" key="6">
    <source>
        <dbReference type="ARBA" id="ARBA00022884"/>
    </source>
</evidence>
<dbReference type="GO" id="GO:0042134">
    <property type="term" value="F:rRNA primary transcript binding"/>
    <property type="evidence" value="ECO:0007669"/>
    <property type="project" value="EnsemblFungi"/>
</dbReference>
<keyword evidence="11" id="KW-0175">Coiled coil</keyword>
<dbReference type="Pfam" id="PF00076">
    <property type="entry name" value="RRM_1"/>
    <property type="match status" value="5"/>
</dbReference>
<dbReference type="OMA" id="FNNTCIQ"/>
<name>A0A084QNK8_STAC4</name>